<dbReference type="Proteomes" id="UP000831189">
    <property type="component" value="Chromosome"/>
</dbReference>
<reference evidence="2 3" key="1">
    <citation type="submission" date="2022-04" db="EMBL/GenBank/DDBJ databases">
        <title>Pseudomonas knackmussii B09-2.</title>
        <authorList>
            <person name="Deng Y."/>
        </authorList>
    </citation>
    <scope>NUCLEOTIDE SEQUENCE [LARGE SCALE GENOMIC DNA]</scope>
    <source>
        <strain evidence="2 3">B09-2</strain>
    </source>
</reference>
<accession>A0ABY4KM60</accession>
<dbReference type="EMBL" id="CP096208">
    <property type="protein sequence ID" value="UPQ81912.1"/>
    <property type="molecule type" value="Genomic_DNA"/>
</dbReference>
<proteinExistence type="predicted"/>
<protein>
    <submittedName>
        <fullName evidence="2">Uncharacterized protein</fullName>
    </submittedName>
</protein>
<evidence type="ECO:0000256" key="1">
    <source>
        <dbReference type="SAM" id="Phobius"/>
    </source>
</evidence>
<evidence type="ECO:0000313" key="2">
    <source>
        <dbReference type="EMBL" id="UPQ81912.1"/>
    </source>
</evidence>
<evidence type="ECO:0000313" key="3">
    <source>
        <dbReference type="Proteomes" id="UP000831189"/>
    </source>
</evidence>
<keyword evidence="1" id="KW-1133">Transmembrane helix</keyword>
<name>A0ABY4KM60_9PSED</name>
<keyword evidence="1" id="KW-0472">Membrane</keyword>
<gene>
    <name evidence="2" type="ORF">M0M42_16075</name>
</gene>
<keyword evidence="3" id="KW-1185">Reference proteome</keyword>
<feature type="transmembrane region" description="Helical" evidence="1">
    <location>
        <begin position="6"/>
        <end position="28"/>
    </location>
</feature>
<sequence>MKLLKPILFAVILFGVGKLLFPLLPLHYQHRVIDWYGRLGTPTYSYSPDSFSAQDQASVISENQARGHKLKCYGNLGPAERITAQNDYLCSAYISNAYDNIPARLVTFFFTQEKLSNVRIEFADGSFDQLQDYLSRKLADSPRLDQMRGARFGTDSFGKKLMVWRVRNGLITAQAEDTPGQNPVILWSAYR</sequence>
<organism evidence="2 3">
    <name type="scientific">Pseudomonas knackmussii</name>
    <dbReference type="NCBI Taxonomy" id="65741"/>
    <lineage>
        <taxon>Bacteria</taxon>
        <taxon>Pseudomonadati</taxon>
        <taxon>Pseudomonadota</taxon>
        <taxon>Gammaproteobacteria</taxon>
        <taxon>Pseudomonadales</taxon>
        <taxon>Pseudomonadaceae</taxon>
        <taxon>Pseudomonas</taxon>
    </lineage>
</organism>
<keyword evidence="1" id="KW-0812">Transmembrane</keyword>